<dbReference type="Gene3D" id="2.10.25.10">
    <property type="entry name" value="Laminin"/>
    <property type="match status" value="1"/>
</dbReference>
<dbReference type="OrthoDB" id="4062651at2759"/>
<evidence type="ECO:0000256" key="5">
    <source>
        <dbReference type="ARBA" id="ARBA00023157"/>
    </source>
</evidence>
<accession>A0A1R3HU35</accession>
<evidence type="ECO:0000256" key="2">
    <source>
        <dbReference type="ARBA" id="ARBA00022527"/>
    </source>
</evidence>
<dbReference type="CDD" id="cd00054">
    <property type="entry name" value="EGF_CA"/>
    <property type="match status" value="1"/>
</dbReference>
<evidence type="ECO:0000256" key="4">
    <source>
        <dbReference type="ARBA" id="ARBA00022777"/>
    </source>
</evidence>
<keyword evidence="4" id="KW-0418">Kinase</keyword>
<dbReference type="STRING" id="93759.A0A1R3HU35"/>
<dbReference type="SMART" id="SM00179">
    <property type="entry name" value="EGF_CA"/>
    <property type="match status" value="1"/>
</dbReference>
<dbReference type="PANTHER" id="PTHR33491">
    <property type="entry name" value="OSJNBA0016N04.9 PROTEIN"/>
    <property type="match status" value="1"/>
</dbReference>
<dbReference type="EMBL" id="AWUE01019383">
    <property type="protein sequence ID" value="OMO73909.1"/>
    <property type="molecule type" value="Genomic_DNA"/>
</dbReference>
<reference evidence="10" key="1">
    <citation type="submission" date="2013-09" db="EMBL/GenBank/DDBJ databases">
        <title>Corchorus olitorius genome sequencing.</title>
        <authorList>
            <person name="Alam M."/>
            <person name="Haque M.S."/>
            <person name="Islam M.S."/>
            <person name="Emdad E.M."/>
            <person name="Islam M.M."/>
            <person name="Ahmed B."/>
            <person name="Halim A."/>
            <person name="Hossen Q.M.M."/>
            <person name="Hossain M.Z."/>
            <person name="Ahmed R."/>
            <person name="Khan M.M."/>
            <person name="Islam R."/>
            <person name="Rashid M.M."/>
            <person name="Khan S.A."/>
            <person name="Rahman M.S."/>
            <person name="Alam M."/>
            <person name="Yahiya A.S."/>
            <person name="Khan M.S."/>
            <person name="Azam M.S."/>
            <person name="Haque T."/>
            <person name="Lashkar M.Z.H."/>
            <person name="Akhand A.I."/>
            <person name="Morshed G."/>
            <person name="Roy S."/>
            <person name="Uddin K.S."/>
            <person name="Rabeya T."/>
            <person name="Hossain A.S."/>
            <person name="Chowdhury A."/>
            <person name="Snigdha A.R."/>
            <person name="Mortoza M.S."/>
            <person name="Matin S.A."/>
            <person name="Hoque S.M.E."/>
            <person name="Islam M.K."/>
            <person name="Roy D.K."/>
            <person name="Haider R."/>
            <person name="Moosa M.M."/>
            <person name="Elias S.M."/>
            <person name="Hasan A.M."/>
            <person name="Jahan S."/>
            <person name="Shafiuddin M."/>
            <person name="Mahmood N."/>
            <person name="Shommy N.S."/>
        </authorList>
    </citation>
    <scope>NUCLEOTIDE SEQUENCE [LARGE SCALE GENOMIC DNA]</scope>
    <source>
        <strain evidence="10">cv. O-4</strain>
    </source>
</reference>
<dbReference type="AlphaFoldDB" id="A0A1R3HU35"/>
<keyword evidence="3" id="KW-0808">Transferase</keyword>
<evidence type="ECO:0000256" key="3">
    <source>
        <dbReference type="ARBA" id="ARBA00022679"/>
    </source>
</evidence>
<evidence type="ECO:0000313" key="10">
    <source>
        <dbReference type="Proteomes" id="UP000187203"/>
    </source>
</evidence>
<organism evidence="9 10">
    <name type="scientific">Corchorus olitorius</name>
    <dbReference type="NCBI Taxonomy" id="93759"/>
    <lineage>
        <taxon>Eukaryota</taxon>
        <taxon>Viridiplantae</taxon>
        <taxon>Streptophyta</taxon>
        <taxon>Embryophyta</taxon>
        <taxon>Tracheophyta</taxon>
        <taxon>Spermatophyta</taxon>
        <taxon>Magnoliopsida</taxon>
        <taxon>eudicotyledons</taxon>
        <taxon>Gunneridae</taxon>
        <taxon>Pentapetalae</taxon>
        <taxon>rosids</taxon>
        <taxon>malvids</taxon>
        <taxon>Malvales</taxon>
        <taxon>Malvaceae</taxon>
        <taxon>Grewioideae</taxon>
        <taxon>Apeibeae</taxon>
        <taxon>Corchorus</taxon>
    </lineage>
</organism>
<comment type="caution">
    <text evidence="9">The sequence shown here is derived from an EMBL/GenBank/DDBJ whole genome shotgun (WGS) entry which is preliminary data.</text>
</comment>
<dbReference type="InterPro" id="IPR018097">
    <property type="entry name" value="EGF_Ca-bd_CS"/>
</dbReference>
<evidence type="ECO:0000256" key="6">
    <source>
        <dbReference type="ARBA" id="ARBA00023180"/>
    </source>
</evidence>
<keyword evidence="7" id="KW-0472">Membrane</keyword>
<keyword evidence="6" id="KW-0325">Glycoprotein</keyword>
<keyword evidence="2" id="KW-0723">Serine/threonine-protein kinase</keyword>
<gene>
    <name evidence="9" type="ORF">COLO4_26793</name>
</gene>
<sequence>MEVLSISLEENESIRVKSPIISTNCSGRESSKGVNLTGSPFFFSETMNKFIAAGCNNKASMTGIIEPNIVGCESACVGDTDTLFGPNNTCKTVIPSFIQVFNAKFKSKDPESESTGCKLAFIAEEKWFQRNLKTESSVLQNMDYVEAVLDWIVPDTDNGFDLPGKDLYRTEYRCTIYSFLGVSSVPNASRCYCQDGFEGNPYLPNGCQDIDECQDDPKRRCGNATCVNRPGHYVCEKAKTWIIILGISLGFGVLCLAIGAWFLCKYLKERRNIKLKKKFFKRNGGLSEGNIEKTEYVNIQQIKHSRNAHIHKDFELKTYSGT</sequence>
<proteinExistence type="predicted"/>
<name>A0A1R3HU35_9ROSI</name>
<dbReference type="GO" id="GO:0004674">
    <property type="term" value="F:protein serine/threonine kinase activity"/>
    <property type="evidence" value="ECO:0007669"/>
    <property type="project" value="UniProtKB-KW"/>
</dbReference>
<dbReference type="PROSITE" id="PS01187">
    <property type="entry name" value="EGF_CA"/>
    <property type="match status" value="1"/>
</dbReference>
<evidence type="ECO:0000256" key="7">
    <source>
        <dbReference type="SAM" id="Phobius"/>
    </source>
</evidence>
<evidence type="ECO:0000256" key="1">
    <source>
        <dbReference type="ARBA" id="ARBA00004479"/>
    </source>
</evidence>
<dbReference type="Pfam" id="PF08488">
    <property type="entry name" value="WAK"/>
    <property type="match status" value="1"/>
</dbReference>
<keyword evidence="5" id="KW-1015">Disulfide bond</keyword>
<dbReference type="Proteomes" id="UP000187203">
    <property type="component" value="Unassembled WGS sequence"/>
</dbReference>
<evidence type="ECO:0000313" key="9">
    <source>
        <dbReference type="EMBL" id="OMO73909.1"/>
    </source>
</evidence>
<keyword evidence="10" id="KW-1185">Reference proteome</keyword>
<protein>
    <submittedName>
        <fullName evidence="9">EGF-like calcium-binding protein</fullName>
    </submittedName>
</protein>
<keyword evidence="7" id="KW-0812">Transmembrane</keyword>
<evidence type="ECO:0000259" key="8">
    <source>
        <dbReference type="SMART" id="SM00179"/>
    </source>
</evidence>
<comment type="subcellular location">
    <subcellularLocation>
        <location evidence="1">Membrane</location>
        <topology evidence="1">Single-pass type I membrane protein</topology>
    </subcellularLocation>
</comment>
<dbReference type="InterPro" id="IPR001881">
    <property type="entry name" value="EGF-like_Ca-bd_dom"/>
</dbReference>
<dbReference type="GO" id="GO:0005509">
    <property type="term" value="F:calcium ion binding"/>
    <property type="evidence" value="ECO:0007669"/>
    <property type="project" value="InterPro"/>
</dbReference>
<dbReference type="GO" id="GO:0016020">
    <property type="term" value="C:membrane"/>
    <property type="evidence" value="ECO:0007669"/>
    <property type="project" value="UniProtKB-SubCell"/>
</dbReference>
<feature type="domain" description="EGF-like calcium-binding" evidence="8">
    <location>
        <begin position="209"/>
        <end position="256"/>
    </location>
</feature>
<dbReference type="InterPro" id="IPR013695">
    <property type="entry name" value="WAK"/>
</dbReference>
<feature type="transmembrane region" description="Helical" evidence="7">
    <location>
        <begin position="241"/>
        <end position="264"/>
    </location>
</feature>
<keyword evidence="7" id="KW-1133">Transmembrane helix</keyword>